<dbReference type="RefSeq" id="XP_001416826.1">
    <property type="nucleotide sequence ID" value="XM_001416789.1"/>
</dbReference>
<dbReference type="OMA" id="KNIWEVP"/>
<dbReference type="EMBL" id="CP000583">
    <property type="protein sequence ID" value="ABO95119.1"/>
    <property type="molecule type" value="Genomic_DNA"/>
</dbReference>
<accession>A4RTP9</accession>
<protein>
    <submittedName>
        <fullName evidence="1">Uncharacterized protein</fullName>
    </submittedName>
</protein>
<dbReference type="AlphaFoldDB" id="A4RTP9"/>
<dbReference type="GeneID" id="5000871"/>
<organism evidence="1 2">
    <name type="scientific">Ostreococcus lucimarinus (strain CCE9901)</name>
    <dbReference type="NCBI Taxonomy" id="436017"/>
    <lineage>
        <taxon>Eukaryota</taxon>
        <taxon>Viridiplantae</taxon>
        <taxon>Chlorophyta</taxon>
        <taxon>Mamiellophyceae</taxon>
        <taxon>Mamiellales</taxon>
        <taxon>Bathycoccaceae</taxon>
        <taxon>Ostreococcus</taxon>
    </lineage>
</organism>
<dbReference type="InterPro" id="IPR021995">
    <property type="entry name" value="DUF3593"/>
</dbReference>
<name>A4RTP9_OSTLU</name>
<dbReference type="PANTHER" id="PTHR35473">
    <property type="entry name" value="1-ACYL-SN-GLYCEROL-3-PHOSPHATE ACYLTRANSFERASE"/>
    <property type="match status" value="1"/>
</dbReference>
<sequence>LFALSVAPYVLFLKRVNDAPSATVEMRQAFATLLLFVLISIPAEAYTKSAYGEVLSNIDALHFLIQSAISLTNLRILLAFRR</sequence>
<dbReference type="STRING" id="436017.A4RTP9"/>
<feature type="non-terminal residue" evidence="1">
    <location>
        <position position="1"/>
    </location>
</feature>
<dbReference type="Proteomes" id="UP000001568">
    <property type="component" value="Chromosome 3"/>
</dbReference>
<evidence type="ECO:0000313" key="1">
    <source>
        <dbReference type="EMBL" id="ABO95119.1"/>
    </source>
</evidence>
<dbReference type="Pfam" id="PF12159">
    <property type="entry name" value="DUF3593"/>
    <property type="match status" value="1"/>
</dbReference>
<keyword evidence="2" id="KW-1185">Reference proteome</keyword>
<feature type="non-terminal residue" evidence="1">
    <location>
        <position position="82"/>
    </location>
</feature>
<gene>
    <name evidence="1" type="ORF">OSTLU_9928</name>
</gene>
<dbReference type="KEGG" id="olu:OSTLU_9928"/>
<dbReference type="HOGENOM" id="CLU_162320_0_0_1"/>
<evidence type="ECO:0000313" key="2">
    <source>
        <dbReference type="Proteomes" id="UP000001568"/>
    </source>
</evidence>
<dbReference type="PANTHER" id="PTHR35473:SF3">
    <property type="entry name" value="1-ACYL-SN-GLYCEROL-3-PHOSPHATE ACYLTRANSFERASE"/>
    <property type="match status" value="1"/>
</dbReference>
<dbReference type="Gramene" id="ABO95119">
    <property type="protein sequence ID" value="ABO95119"/>
    <property type="gene ID" value="OSTLU_9928"/>
</dbReference>
<reference evidence="1 2" key="1">
    <citation type="journal article" date="2007" name="Proc. Natl. Acad. Sci. U.S.A.">
        <title>The tiny eukaryote Ostreococcus provides genomic insights into the paradox of plankton speciation.</title>
        <authorList>
            <person name="Palenik B."/>
            <person name="Grimwood J."/>
            <person name="Aerts A."/>
            <person name="Rouze P."/>
            <person name="Salamov A."/>
            <person name="Putnam N."/>
            <person name="Dupont C."/>
            <person name="Jorgensen R."/>
            <person name="Derelle E."/>
            <person name="Rombauts S."/>
            <person name="Zhou K."/>
            <person name="Otillar R."/>
            <person name="Merchant S.S."/>
            <person name="Podell S."/>
            <person name="Gaasterland T."/>
            <person name="Napoli C."/>
            <person name="Gendler K."/>
            <person name="Manuell A."/>
            <person name="Tai V."/>
            <person name="Vallon O."/>
            <person name="Piganeau G."/>
            <person name="Jancek S."/>
            <person name="Heijde M."/>
            <person name="Jabbari K."/>
            <person name="Bowler C."/>
            <person name="Lohr M."/>
            <person name="Robbens S."/>
            <person name="Werner G."/>
            <person name="Dubchak I."/>
            <person name="Pazour G.J."/>
            <person name="Ren Q."/>
            <person name="Paulsen I."/>
            <person name="Delwiche C."/>
            <person name="Schmutz J."/>
            <person name="Rokhsar D."/>
            <person name="Van de Peer Y."/>
            <person name="Moreau H."/>
            <person name="Grigoriev I.V."/>
        </authorList>
    </citation>
    <scope>NUCLEOTIDE SEQUENCE [LARGE SCALE GENOMIC DNA]</scope>
    <source>
        <strain evidence="1 2">CCE9901</strain>
    </source>
</reference>
<proteinExistence type="predicted"/>
<dbReference type="OrthoDB" id="495741at2759"/>